<dbReference type="Pfam" id="PF08241">
    <property type="entry name" value="Methyltransf_11"/>
    <property type="match status" value="1"/>
</dbReference>
<gene>
    <name evidence="5" type="ORF">PLANPX_1445</name>
</gene>
<protein>
    <submittedName>
        <fullName evidence="5">SAM-dependent methyltransferase</fullName>
    </submittedName>
</protein>
<dbReference type="Proteomes" id="UP000326837">
    <property type="component" value="Chromosome"/>
</dbReference>
<evidence type="ECO:0000256" key="1">
    <source>
        <dbReference type="ARBA" id="ARBA00008361"/>
    </source>
</evidence>
<keyword evidence="3 5" id="KW-0808">Transferase</keyword>
<evidence type="ECO:0000313" key="6">
    <source>
        <dbReference type="Proteomes" id="UP000326837"/>
    </source>
</evidence>
<keyword evidence="6" id="KW-1185">Reference proteome</keyword>
<dbReference type="InterPro" id="IPR051052">
    <property type="entry name" value="Diverse_substrate_MTase"/>
</dbReference>
<dbReference type="KEGG" id="lpav:PLANPX_1445"/>
<accession>A0A5K7XC11</accession>
<dbReference type="InterPro" id="IPR029063">
    <property type="entry name" value="SAM-dependent_MTases_sf"/>
</dbReference>
<evidence type="ECO:0000259" key="4">
    <source>
        <dbReference type="Pfam" id="PF08241"/>
    </source>
</evidence>
<dbReference type="PANTHER" id="PTHR44942:SF4">
    <property type="entry name" value="METHYLTRANSFERASE TYPE 11 DOMAIN-CONTAINING PROTEIN"/>
    <property type="match status" value="1"/>
</dbReference>
<dbReference type="CDD" id="cd02440">
    <property type="entry name" value="AdoMet_MTases"/>
    <property type="match status" value="1"/>
</dbReference>
<sequence length="255" mass="28651">MAGQLSTERFSNRVEDYVRYRPQYPAAVLDVLREETDWQPTWTIADIGAGTGISAEMFLKHGNEVIAVEPNAPMREAADRLLAGYPKFRSVAGTAEATTLADSSVDAVTAAQAFHWFDPPRAGAECRRILRPGGWGVLLWNTRRVDATPFAREYESLQNKFDIDPQRARHERVDPARLDQFFGAGNWRKRAVDNEQRLTLAGLQGRAKSSSYLPADGDPKQPAMLAELEALFNQHQREGVVVIEYDTEVYVGRMR</sequence>
<name>A0A5K7XC11_9BACT</name>
<dbReference type="SUPFAM" id="SSF53335">
    <property type="entry name" value="S-adenosyl-L-methionine-dependent methyltransferases"/>
    <property type="match status" value="1"/>
</dbReference>
<dbReference type="GO" id="GO:0008757">
    <property type="term" value="F:S-adenosylmethionine-dependent methyltransferase activity"/>
    <property type="evidence" value="ECO:0007669"/>
    <property type="project" value="InterPro"/>
</dbReference>
<dbReference type="GO" id="GO:0032259">
    <property type="term" value="P:methylation"/>
    <property type="evidence" value="ECO:0007669"/>
    <property type="project" value="UniProtKB-KW"/>
</dbReference>
<evidence type="ECO:0000256" key="3">
    <source>
        <dbReference type="ARBA" id="ARBA00022679"/>
    </source>
</evidence>
<dbReference type="Gene3D" id="3.40.50.150">
    <property type="entry name" value="Vaccinia Virus protein VP39"/>
    <property type="match status" value="1"/>
</dbReference>
<comment type="similarity">
    <text evidence="1">Belongs to the methyltransferase superfamily.</text>
</comment>
<feature type="domain" description="Methyltransferase type 11" evidence="4">
    <location>
        <begin position="46"/>
        <end position="136"/>
    </location>
</feature>
<dbReference type="EMBL" id="AP021861">
    <property type="protein sequence ID" value="BBO31833.1"/>
    <property type="molecule type" value="Genomic_DNA"/>
</dbReference>
<dbReference type="AlphaFoldDB" id="A0A5K7XC11"/>
<organism evidence="5 6">
    <name type="scientific">Lacipirellula parvula</name>
    <dbReference type="NCBI Taxonomy" id="2650471"/>
    <lineage>
        <taxon>Bacteria</taxon>
        <taxon>Pseudomonadati</taxon>
        <taxon>Planctomycetota</taxon>
        <taxon>Planctomycetia</taxon>
        <taxon>Pirellulales</taxon>
        <taxon>Lacipirellulaceae</taxon>
        <taxon>Lacipirellula</taxon>
    </lineage>
</organism>
<evidence type="ECO:0000313" key="5">
    <source>
        <dbReference type="EMBL" id="BBO31833.1"/>
    </source>
</evidence>
<evidence type="ECO:0000256" key="2">
    <source>
        <dbReference type="ARBA" id="ARBA00022603"/>
    </source>
</evidence>
<dbReference type="PANTHER" id="PTHR44942">
    <property type="entry name" value="METHYLTRANSF_11 DOMAIN-CONTAINING PROTEIN"/>
    <property type="match status" value="1"/>
</dbReference>
<proteinExistence type="inferred from homology"/>
<keyword evidence="2 5" id="KW-0489">Methyltransferase</keyword>
<reference evidence="6" key="1">
    <citation type="submission" date="2019-10" db="EMBL/GenBank/DDBJ databases">
        <title>Lacipirellula parvula gen. nov., sp. nov., representing a lineage of planctomycetes widespread in freshwater anoxic habitats, and description of the family Lacipirellulaceae.</title>
        <authorList>
            <person name="Dedysh S.N."/>
            <person name="Kulichevskaya I.S."/>
            <person name="Beletsky A.V."/>
            <person name="Rakitin A.L."/>
            <person name="Mardanov A.V."/>
            <person name="Ivanova A.A."/>
            <person name="Saltykova V.X."/>
            <person name="Rijpstra W.I.C."/>
            <person name="Sinninghe Damste J.S."/>
            <person name="Ravin N.V."/>
        </authorList>
    </citation>
    <scope>NUCLEOTIDE SEQUENCE [LARGE SCALE GENOMIC DNA]</scope>
    <source>
        <strain evidence="6">PX69</strain>
    </source>
</reference>
<dbReference type="RefSeq" id="WP_152097905.1">
    <property type="nucleotide sequence ID" value="NZ_AP021861.1"/>
</dbReference>
<dbReference type="InterPro" id="IPR013216">
    <property type="entry name" value="Methyltransf_11"/>
</dbReference>